<accession>A0ABX3A055</accession>
<evidence type="ECO:0000313" key="1">
    <source>
        <dbReference type="EMBL" id="ODN41647.1"/>
    </source>
</evidence>
<gene>
    <name evidence="1" type="ORF">BGC07_16265</name>
</gene>
<evidence type="ECO:0000313" key="2">
    <source>
        <dbReference type="Proteomes" id="UP000094329"/>
    </source>
</evidence>
<dbReference type="Proteomes" id="UP000094329">
    <property type="component" value="Unassembled WGS sequence"/>
</dbReference>
<evidence type="ECO:0008006" key="3">
    <source>
        <dbReference type="Google" id="ProtNLM"/>
    </source>
</evidence>
<dbReference type="RefSeq" id="WP_069314111.1">
    <property type="nucleotide sequence ID" value="NZ_MDTU01000002.1"/>
</dbReference>
<keyword evidence="2" id="KW-1185">Reference proteome</keyword>
<reference evidence="1 2" key="1">
    <citation type="submission" date="2016-08" db="EMBL/GenBank/DDBJ databases">
        <title>Draft genome sequence of Candidatus Piscirickettsia litoralis, from seawater.</title>
        <authorList>
            <person name="Wan X."/>
            <person name="Lee A.J."/>
            <person name="Hou S."/>
            <person name="Donachie S.P."/>
        </authorList>
    </citation>
    <scope>NUCLEOTIDE SEQUENCE [LARGE SCALE GENOMIC DNA]</scope>
    <source>
        <strain evidence="1 2">Y2</strain>
    </source>
</reference>
<dbReference type="EMBL" id="MDTU01000002">
    <property type="protein sequence ID" value="ODN41647.1"/>
    <property type="molecule type" value="Genomic_DNA"/>
</dbReference>
<comment type="caution">
    <text evidence="1">The sequence shown here is derived from an EMBL/GenBank/DDBJ whole genome shotgun (WGS) entry which is preliminary data.</text>
</comment>
<protein>
    <recommendedName>
        <fullName evidence="3">DUF2345 domain-containing protein</fullName>
    </recommendedName>
</protein>
<sequence length="134" mass="14160">MASNIISSVISDKEGIELNALKDDKTTTLSLQSEQSLLTAAADTILVKSQKNGVFSVEESKISIDEKSIQISVGDDSYIRIEDGKIELSCSGNIIELGSTIKINGADIKVSSQKNVNISATQEVALKAITVSAS</sequence>
<proteinExistence type="predicted"/>
<organism evidence="1 2">
    <name type="scientific">Piscirickettsia litoralis</name>
    <dbReference type="NCBI Taxonomy" id="1891921"/>
    <lineage>
        <taxon>Bacteria</taxon>
        <taxon>Pseudomonadati</taxon>
        <taxon>Pseudomonadota</taxon>
        <taxon>Gammaproteobacteria</taxon>
        <taxon>Thiotrichales</taxon>
        <taxon>Piscirickettsiaceae</taxon>
        <taxon>Piscirickettsia</taxon>
    </lineage>
</organism>
<name>A0ABX3A055_9GAMM</name>